<evidence type="ECO:0000313" key="3">
    <source>
        <dbReference type="Proteomes" id="UP000178977"/>
    </source>
</evidence>
<organism evidence="2 3">
    <name type="scientific">Candidatus Sungbacteria bacterium RIFCSPLOWO2_01_FULL_60_25</name>
    <dbReference type="NCBI Taxonomy" id="1802281"/>
    <lineage>
        <taxon>Bacteria</taxon>
        <taxon>Candidatus Sungiibacteriota</taxon>
    </lineage>
</organism>
<gene>
    <name evidence="2" type="ORF">A3A44_01325</name>
</gene>
<keyword evidence="1" id="KW-0175">Coiled coil</keyword>
<proteinExistence type="predicted"/>
<feature type="coiled-coil region" evidence="1">
    <location>
        <begin position="86"/>
        <end position="113"/>
    </location>
</feature>
<comment type="caution">
    <text evidence="2">The sequence shown here is derived from an EMBL/GenBank/DDBJ whole genome shotgun (WGS) entry which is preliminary data.</text>
</comment>
<evidence type="ECO:0000313" key="2">
    <source>
        <dbReference type="EMBL" id="OHA09705.1"/>
    </source>
</evidence>
<protein>
    <submittedName>
        <fullName evidence="2">Uncharacterized protein</fullName>
    </submittedName>
</protein>
<dbReference type="Proteomes" id="UP000178977">
    <property type="component" value="Unassembled WGS sequence"/>
</dbReference>
<sequence length="127" mass="13935">MDGAPAASTILPRRDPAILQIAPAKIQRLIMYVGAIVGAADELHLDAGAFLESDFTATPPDQLTRRGRLKRWGQLHVVRSLVHAASHNLRHAAARLDAEYQLLEEQLCALEKQERPSRVRPATASKA</sequence>
<accession>A0A1G2LDJ0</accession>
<name>A0A1G2LDJ0_9BACT</name>
<dbReference type="AlphaFoldDB" id="A0A1G2LDJ0"/>
<evidence type="ECO:0000256" key="1">
    <source>
        <dbReference type="SAM" id="Coils"/>
    </source>
</evidence>
<reference evidence="2 3" key="1">
    <citation type="journal article" date="2016" name="Nat. Commun.">
        <title>Thousands of microbial genomes shed light on interconnected biogeochemical processes in an aquifer system.</title>
        <authorList>
            <person name="Anantharaman K."/>
            <person name="Brown C.T."/>
            <person name="Hug L.A."/>
            <person name="Sharon I."/>
            <person name="Castelle C.J."/>
            <person name="Probst A.J."/>
            <person name="Thomas B.C."/>
            <person name="Singh A."/>
            <person name="Wilkins M.J."/>
            <person name="Karaoz U."/>
            <person name="Brodie E.L."/>
            <person name="Williams K.H."/>
            <person name="Hubbard S.S."/>
            <person name="Banfield J.F."/>
        </authorList>
    </citation>
    <scope>NUCLEOTIDE SEQUENCE [LARGE SCALE GENOMIC DNA]</scope>
</reference>
<dbReference type="EMBL" id="MHQT01000015">
    <property type="protein sequence ID" value="OHA09705.1"/>
    <property type="molecule type" value="Genomic_DNA"/>
</dbReference>